<evidence type="ECO:0000313" key="3">
    <source>
        <dbReference type="Proteomes" id="UP000183561"/>
    </source>
</evidence>
<dbReference type="Proteomes" id="UP000183561">
    <property type="component" value="Unassembled WGS sequence"/>
</dbReference>
<feature type="transmembrane region" description="Helical" evidence="1">
    <location>
        <begin position="222"/>
        <end position="242"/>
    </location>
</feature>
<evidence type="ECO:0000313" key="2">
    <source>
        <dbReference type="EMBL" id="SEB33707.1"/>
    </source>
</evidence>
<sequence length="270" mass="29853">MPTPPFDAPLNLAMQTVATIVLWALTAVLLAYAVRQSVRDRSAFPVVLVLAVAVGSIIEPLYDISYHLLWHIPGQWTLFTSFDLPQPVWVMPAYVVVFGAPALFLYKAFAEKGTTLSTVFKFAGFTAFTTAVFEITAINLDLYQYYGEHPMRFLGYPMWIAFMEAAQITGFAILAAALERRSTREWHCLALFVIFPANFAFDTLGAGFPTIITINATDPSTLLIWVTGFISIAFAATALWWTSQLLVAPQQRLPMKTPVDAAQTQAEAVS</sequence>
<keyword evidence="1" id="KW-0812">Transmembrane</keyword>
<evidence type="ECO:0000256" key="1">
    <source>
        <dbReference type="SAM" id="Phobius"/>
    </source>
</evidence>
<feature type="transmembrane region" description="Helical" evidence="1">
    <location>
        <begin position="12"/>
        <end position="34"/>
    </location>
</feature>
<feature type="transmembrane region" description="Helical" evidence="1">
    <location>
        <begin position="158"/>
        <end position="178"/>
    </location>
</feature>
<dbReference type="EMBL" id="FNSV01000004">
    <property type="protein sequence ID" value="SEB33707.1"/>
    <property type="molecule type" value="Genomic_DNA"/>
</dbReference>
<reference evidence="3" key="1">
    <citation type="submission" date="2016-10" db="EMBL/GenBank/DDBJ databases">
        <authorList>
            <person name="Varghese N."/>
            <person name="Submissions S."/>
        </authorList>
    </citation>
    <scope>NUCLEOTIDE SEQUENCE [LARGE SCALE GENOMIC DNA]</scope>
    <source>
        <strain evidence="3">DSM 44498</strain>
    </source>
</reference>
<dbReference type="RefSeq" id="WP_143051327.1">
    <property type="nucleotide sequence ID" value="NZ_FNSV01000004.1"/>
</dbReference>
<keyword evidence="1" id="KW-0472">Membrane</keyword>
<keyword evidence="1" id="KW-1133">Transmembrane helix</keyword>
<organism evidence="2 3">
    <name type="scientific">Rhodococcus koreensis</name>
    <dbReference type="NCBI Taxonomy" id="99653"/>
    <lineage>
        <taxon>Bacteria</taxon>
        <taxon>Bacillati</taxon>
        <taxon>Actinomycetota</taxon>
        <taxon>Actinomycetes</taxon>
        <taxon>Mycobacteriales</taxon>
        <taxon>Nocardiaceae</taxon>
        <taxon>Rhodococcus</taxon>
    </lineage>
</organism>
<feature type="transmembrane region" description="Helical" evidence="1">
    <location>
        <begin position="118"/>
        <end position="138"/>
    </location>
</feature>
<dbReference type="OrthoDB" id="7064980at2"/>
<feature type="transmembrane region" description="Helical" evidence="1">
    <location>
        <begin position="46"/>
        <end position="69"/>
    </location>
</feature>
<dbReference type="AlphaFoldDB" id="A0A1H4II38"/>
<protein>
    <submittedName>
        <fullName evidence="2">Uncharacterized protein</fullName>
    </submittedName>
</protein>
<gene>
    <name evidence="2" type="ORF">SAMN04490239_0796</name>
</gene>
<keyword evidence="3" id="KW-1185">Reference proteome</keyword>
<name>A0A1H4II38_9NOCA</name>
<feature type="transmembrane region" description="Helical" evidence="1">
    <location>
        <begin position="190"/>
        <end position="216"/>
    </location>
</feature>
<accession>A0A1H4II38</accession>
<feature type="transmembrane region" description="Helical" evidence="1">
    <location>
        <begin position="89"/>
        <end position="106"/>
    </location>
</feature>
<proteinExistence type="predicted"/>